<evidence type="ECO:0000313" key="3">
    <source>
        <dbReference type="Proteomes" id="UP001600107"/>
    </source>
</evidence>
<dbReference type="Pfam" id="PF10543">
    <property type="entry name" value="ORF6N"/>
    <property type="match status" value="1"/>
</dbReference>
<reference evidence="2 3" key="1">
    <citation type="submission" date="2024-06" db="EMBL/GenBank/DDBJ databases">
        <title>Flavobacterium spp. isolated from glacier.</title>
        <authorList>
            <person name="Han D."/>
        </authorList>
    </citation>
    <scope>NUCLEOTIDE SEQUENCE [LARGE SCALE GENOMIC DNA]</scope>
    <source>
        <strain evidence="2 3">ZS1P70</strain>
    </source>
</reference>
<keyword evidence="3" id="KW-1185">Reference proteome</keyword>
<protein>
    <submittedName>
        <fullName evidence="2">ORF6N domain-containing protein</fullName>
    </submittedName>
</protein>
<comment type="caution">
    <text evidence="2">The sequence shown here is derived from an EMBL/GenBank/DDBJ whole genome shotgun (WGS) entry which is preliminary data.</text>
</comment>
<accession>A0ABW6I725</accession>
<dbReference type="EMBL" id="JBHZPY010000009">
    <property type="protein sequence ID" value="MFE3871752.1"/>
    <property type="molecule type" value="Genomic_DNA"/>
</dbReference>
<evidence type="ECO:0000313" key="2">
    <source>
        <dbReference type="EMBL" id="MFE3871752.1"/>
    </source>
</evidence>
<organism evidence="2 3">
    <name type="scientific">Flavobacterium zhoui</name>
    <dbReference type="NCBI Taxonomy" id="3230414"/>
    <lineage>
        <taxon>Bacteria</taxon>
        <taxon>Pseudomonadati</taxon>
        <taxon>Bacteroidota</taxon>
        <taxon>Flavobacteriia</taxon>
        <taxon>Flavobacteriales</taxon>
        <taxon>Flavobacteriaceae</taxon>
        <taxon>Flavobacterium</taxon>
    </lineage>
</organism>
<dbReference type="InterPro" id="IPR018873">
    <property type="entry name" value="KilA-N_DNA-bd_domain"/>
</dbReference>
<dbReference type="Proteomes" id="UP001600107">
    <property type="component" value="Unassembled WGS sequence"/>
</dbReference>
<proteinExistence type="predicted"/>
<name>A0ABW6I725_9FLAO</name>
<gene>
    <name evidence="2" type="ORF">ACFX5F_11025</name>
</gene>
<evidence type="ECO:0000259" key="1">
    <source>
        <dbReference type="Pfam" id="PF10543"/>
    </source>
</evidence>
<feature type="domain" description="KilA-N DNA-binding" evidence="1">
    <location>
        <begin position="14"/>
        <end position="98"/>
    </location>
</feature>
<sequence>MSKVIVIPDDIISSKIYLIRNQKVMLDKDLAELYAVETKQLKRQVRRNMERFPDDFMFELSQQEFDNLRSQFGTSNWGGTRYVPMAFTEQGVAMLSSVLNSATAIKVNIQIIRVFTKIRKMITDALSMKLEIEDIKKKLSNHTKNIELVFNYLDELIDKKENIEPRKKIGFKSN</sequence>
<dbReference type="RefSeq" id="WP_379852088.1">
    <property type="nucleotide sequence ID" value="NZ_JBHZPY010000009.1"/>
</dbReference>